<evidence type="ECO:0000259" key="1">
    <source>
        <dbReference type="Pfam" id="PF12697"/>
    </source>
</evidence>
<comment type="caution">
    <text evidence="2">The sequence shown here is derived from an EMBL/GenBank/DDBJ whole genome shotgun (WGS) entry which is preliminary data.</text>
</comment>
<feature type="domain" description="AB hydrolase-1" evidence="1">
    <location>
        <begin position="40"/>
        <end position="254"/>
    </location>
</feature>
<dbReference type="Proteomes" id="UP000460157">
    <property type="component" value="Unassembled WGS sequence"/>
</dbReference>
<dbReference type="SUPFAM" id="SSF53474">
    <property type="entry name" value="alpha/beta-Hydrolases"/>
    <property type="match status" value="1"/>
</dbReference>
<dbReference type="EMBL" id="WRPM01000026">
    <property type="protein sequence ID" value="MVT25504.1"/>
    <property type="molecule type" value="Genomic_DNA"/>
</dbReference>
<accession>A0A7K1UGH6</accession>
<organism evidence="2 3">
    <name type="scientific">Nesterenkonia alkaliphila</name>
    <dbReference type="NCBI Taxonomy" id="1463631"/>
    <lineage>
        <taxon>Bacteria</taxon>
        <taxon>Bacillati</taxon>
        <taxon>Actinomycetota</taxon>
        <taxon>Actinomycetes</taxon>
        <taxon>Micrococcales</taxon>
        <taxon>Micrococcaceae</taxon>
        <taxon>Nesterenkonia</taxon>
    </lineage>
</organism>
<gene>
    <name evidence="2" type="ORF">GNZ21_03860</name>
</gene>
<proteinExistence type="predicted"/>
<dbReference type="Pfam" id="PF12697">
    <property type="entry name" value="Abhydrolase_6"/>
    <property type="match status" value="1"/>
</dbReference>
<dbReference type="InterPro" id="IPR052897">
    <property type="entry name" value="Sec-Metab_Biosynth_Hydrolase"/>
</dbReference>
<protein>
    <submittedName>
        <fullName evidence="2">Alpha/beta fold hydrolase</fullName>
    </submittedName>
</protein>
<dbReference type="InterPro" id="IPR029058">
    <property type="entry name" value="AB_hydrolase_fold"/>
</dbReference>
<keyword evidence="2" id="KW-0378">Hydrolase</keyword>
<dbReference type="PANTHER" id="PTHR37017">
    <property type="entry name" value="AB HYDROLASE-1 DOMAIN-CONTAINING PROTEIN-RELATED"/>
    <property type="match status" value="1"/>
</dbReference>
<dbReference type="AlphaFoldDB" id="A0A7K1UGH6"/>
<evidence type="ECO:0000313" key="3">
    <source>
        <dbReference type="Proteomes" id="UP000460157"/>
    </source>
</evidence>
<dbReference type="Gene3D" id="3.40.50.1820">
    <property type="entry name" value="alpha/beta hydrolase"/>
    <property type="match status" value="1"/>
</dbReference>
<sequence>MAPANIDSRNLVTSAQSMLRLRSPCCLPPPPKGHLMSHYVLVPGLWLDASSWKQVVPHLESAGHTTAALTFPTEPGSTLQDWISTVTDAVDTATEPSVLVGHSAGCGLTYAAVDARSEKVKHLVLIGGFPLPDGMPLLAEDFPETDGLIHLPEFSAFSEEDLAGLDDAILEQFRNEATPVPATVLDSTLELKNTDRHRVPTTAVCTEYSAADLQKWTEAGFPPTTEFPKLEDLRYIDLPTGHWPQFSRPEDLAKLLLRLA</sequence>
<reference evidence="2 3" key="1">
    <citation type="submission" date="2019-12" db="EMBL/GenBank/DDBJ databases">
        <title>Nesterenkonia muleiensis sp. nov., a novel actinobacterium isolated from sap of Populus euphratica.</title>
        <authorList>
            <person name="Wang R."/>
        </authorList>
    </citation>
    <scope>NUCLEOTIDE SEQUENCE [LARGE SCALE GENOMIC DNA]</scope>
    <source>
        <strain evidence="2 3">F10</strain>
    </source>
</reference>
<dbReference type="InterPro" id="IPR000073">
    <property type="entry name" value="AB_hydrolase_1"/>
</dbReference>
<dbReference type="PANTHER" id="PTHR37017:SF11">
    <property type="entry name" value="ESTERASE_LIPASE_THIOESTERASE DOMAIN-CONTAINING PROTEIN"/>
    <property type="match status" value="1"/>
</dbReference>
<evidence type="ECO:0000313" key="2">
    <source>
        <dbReference type="EMBL" id="MVT25504.1"/>
    </source>
</evidence>
<dbReference type="GO" id="GO:0016787">
    <property type="term" value="F:hydrolase activity"/>
    <property type="evidence" value="ECO:0007669"/>
    <property type="project" value="UniProtKB-KW"/>
</dbReference>
<name>A0A7K1UGH6_9MICC</name>
<keyword evidence="3" id="KW-1185">Reference proteome</keyword>